<dbReference type="Proteomes" id="UP000003561">
    <property type="component" value="Unassembled WGS sequence"/>
</dbReference>
<evidence type="ECO:0000313" key="2">
    <source>
        <dbReference type="Proteomes" id="UP000003561"/>
    </source>
</evidence>
<name>C0FWC7_9FIRM</name>
<reference evidence="1 2" key="1">
    <citation type="submission" date="2009-02" db="EMBL/GenBank/DDBJ databases">
        <authorList>
            <person name="Fulton L."/>
            <person name="Clifton S."/>
            <person name="Fulton B."/>
            <person name="Xu J."/>
            <person name="Minx P."/>
            <person name="Pepin K.H."/>
            <person name="Johnson M."/>
            <person name="Bhonagiri V."/>
            <person name="Nash W.E."/>
            <person name="Mardis E.R."/>
            <person name="Wilson R.K."/>
        </authorList>
    </citation>
    <scope>NUCLEOTIDE SEQUENCE [LARGE SCALE GENOMIC DNA]</scope>
    <source>
        <strain evidence="1 2">DSM 16841</strain>
    </source>
</reference>
<evidence type="ECO:0000313" key="1">
    <source>
        <dbReference type="EMBL" id="EEG93106.1"/>
    </source>
</evidence>
<dbReference type="EMBL" id="ACFY01000117">
    <property type="protein sequence ID" value="EEG93106.1"/>
    <property type="molecule type" value="Genomic_DNA"/>
</dbReference>
<reference evidence="1 2" key="2">
    <citation type="submission" date="2009-03" db="EMBL/GenBank/DDBJ databases">
        <title>Draft genome sequence of Roseburia inulinivorans (DSM 16841).</title>
        <authorList>
            <person name="Sudarsanam P."/>
            <person name="Ley R."/>
            <person name="Guruge J."/>
            <person name="Turnbaugh P.J."/>
            <person name="Mahowald M."/>
            <person name="Liep D."/>
            <person name="Gordon J."/>
        </authorList>
    </citation>
    <scope>NUCLEOTIDE SEQUENCE [LARGE SCALE GENOMIC DNA]</scope>
    <source>
        <strain evidence="1 2">DSM 16841</strain>
    </source>
</reference>
<comment type="caution">
    <text evidence="1">The sequence shown here is derived from an EMBL/GenBank/DDBJ whole genome shotgun (WGS) entry which is preliminary data.</text>
</comment>
<organism evidence="1 2">
    <name type="scientific">Roseburia inulinivorans DSM 16841</name>
    <dbReference type="NCBI Taxonomy" id="622312"/>
    <lineage>
        <taxon>Bacteria</taxon>
        <taxon>Bacillati</taxon>
        <taxon>Bacillota</taxon>
        <taxon>Clostridia</taxon>
        <taxon>Lachnospirales</taxon>
        <taxon>Lachnospiraceae</taxon>
        <taxon>Roseburia</taxon>
    </lineage>
</organism>
<protein>
    <recommendedName>
        <fullName evidence="3">TdeIII family type II restriction endonuclease</fullName>
    </recommendedName>
</protein>
<proteinExistence type="predicted"/>
<dbReference type="GeneID" id="75161223"/>
<dbReference type="AlphaFoldDB" id="C0FWC7"/>
<gene>
    <name evidence="1" type="ORF">ROSEINA2194_03054</name>
</gene>
<evidence type="ECO:0008006" key="3">
    <source>
        <dbReference type="Google" id="ProtNLM"/>
    </source>
</evidence>
<sequence>MKTDILQIHKNCLDFLLDWQAEHDDFYFVPRKINNKNRLEQGMYFRGNDDYMVLTFWDNADSKEFIYNINWSCDSDGVSSIELSCRDNAERVPYVVAVKELIEAQGKVFKETKPNRWRYFYPADRYYLDTLQDFILNEKPIIDKYLSSHVESGIPLADKELDDKYVKALPGYKGYIETIQKAKKTGAVKVKASDYIMTFQHNELSNAMVNYLKKNGYQNVKAEDDYVDISCNDSSGKKIFFELKTAKTVKAAIREAMGQLLEYNHYPNNNKADKLIIVTAHEPEKEDMQYLLGLRTIYHIPVYYQQFDMNKKNYWQSVRKYSITSIPNQEIVRAFLQTEHAKNSNNLYSFPLHDTGEGEGYEKICFFI</sequence>
<accession>C0FWC7</accession>
<dbReference type="RefSeq" id="WP_007888143.1">
    <property type="nucleotide sequence ID" value="NZ_ACFY01000117.1"/>
</dbReference>